<comment type="similarity">
    <text evidence="2">Belongs to the ABC transporter superfamily.</text>
</comment>
<dbReference type="GO" id="GO:0043190">
    <property type="term" value="C:ATP-binding cassette (ABC) transporter complex"/>
    <property type="evidence" value="ECO:0007669"/>
    <property type="project" value="TreeGrafter"/>
</dbReference>
<keyword evidence="4" id="KW-1003">Cell membrane</keyword>
<keyword evidence="5" id="KW-0547">Nucleotide-binding</keyword>
<dbReference type="CDD" id="cd03225">
    <property type="entry name" value="ABC_cobalt_CbiO_domain1"/>
    <property type="match status" value="2"/>
</dbReference>
<dbReference type="PROSITE" id="PS00211">
    <property type="entry name" value="ABC_TRANSPORTER_1"/>
    <property type="match status" value="2"/>
</dbReference>
<dbReference type="Gene3D" id="3.40.50.300">
    <property type="entry name" value="P-loop containing nucleotide triphosphate hydrolases"/>
    <property type="match status" value="2"/>
</dbReference>
<dbReference type="PROSITE" id="PS50893">
    <property type="entry name" value="ABC_TRANSPORTER_2"/>
    <property type="match status" value="2"/>
</dbReference>
<reference evidence="10 11" key="1">
    <citation type="submission" date="2019-01" db="EMBL/GenBank/DDBJ databases">
        <title>Complete genome sequence of Cohnella hallensis HS21 isolated from Korean fir (Abies koreana) rhizospheric soil.</title>
        <authorList>
            <person name="Jiang L."/>
            <person name="Kang S.W."/>
            <person name="Kim S."/>
            <person name="Jung J."/>
            <person name="Kim C.Y."/>
            <person name="Kim D.H."/>
            <person name="Kim S.W."/>
            <person name="Lee J."/>
        </authorList>
    </citation>
    <scope>NUCLEOTIDE SEQUENCE [LARGE SCALE GENOMIC DNA]</scope>
    <source>
        <strain evidence="10 11">HS21</strain>
    </source>
</reference>
<dbReference type="PANTHER" id="PTHR43553:SF27">
    <property type="entry name" value="ENERGY-COUPLING FACTOR TRANSPORTER ATP-BINDING PROTEIN ECFA2"/>
    <property type="match status" value="1"/>
</dbReference>
<feature type="domain" description="ABC transporter" evidence="9">
    <location>
        <begin position="306"/>
        <end position="541"/>
    </location>
</feature>
<evidence type="ECO:0000313" key="10">
    <source>
        <dbReference type="EMBL" id="BBI35462.1"/>
    </source>
</evidence>
<keyword evidence="11" id="KW-1185">Reference proteome</keyword>
<dbReference type="GO" id="GO:0016887">
    <property type="term" value="F:ATP hydrolysis activity"/>
    <property type="evidence" value="ECO:0007669"/>
    <property type="project" value="InterPro"/>
</dbReference>
<dbReference type="SMART" id="SM00382">
    <property type="entry name" value="AAA"/>
    <property type="match status" value="2"/>
</dbReference>
<keyword evidence="7" id="KW-1278">Translocase</keyword>
<dbReference type="RefSeq" id="WP_130614146.1">
    <property type="nucleotide sequence ID" value="NZ_AP019400.1"/>
</dbReference>
<keyword evidence="6" id="KW-0067">ATP-binding</keyword>
<evidence type="ECO:0000256" key="4">
    <source>
        <dbReference type="ARBA" id="ARBA00022475"/>
    </source>
</evidence>
<dbReference type="InterPro" id="IPR003439">
    <property type="entry name" value="ABC_transporter-like_ATP-bd"/>
</dbReference>
<dbReference type="GO" id="GO:0042626">
    <property type="term" value="F:ATPase-coupled transmembrane transporter activity"/>
    <property type="evidence" value="ECO:0007669"/>
    <property type="project" value="TreeGrafter"/>
</dbReference>
<evidence type="ECO:0000256" key="5">
    <source>
        <dbReference type="ARBA" id="ARBA00022741"/>
    </source>
</evidence>
<comment type="subcellular location">
    <subcellularLocation>
        <location evidence="1">Cell membrane</location>
        <topology evidence="1">Peripheral membrane protein</topology>
    </subcellularLocation>
</comment>
<dbReference type="InterPro" id="IPR015856">
    <property type="entry name" value="ABC_transpr_CbiO/EcfA_su"/>
</dbReference>
<evidence type="ECO:0000256" key="3">
    <source>
        <dbReference type="ARBA" id="ARBA00022448"/>
    </source>
</evidence>
<evidence type="ECO:0000256" key="7">
    <source>
        <dbReference type="ARBA" id="ARBA00022967"/>
    </source>
</evidence>
<keyword evidence="8" id="KW-0472">Membrane</keyword>
<evidence type="ECO:0000313" key="11">
    <source>
        <dbReference type="Proteomes" id="UP000289856"/>
    </source>
</evidence>
<dbReference type="InterPro" id="IPR050095">
    <property type="entry name" value="ECF_ABC_transporter_ATP-bd"/>
</dbReference>
<name>A0A3T1DBJ0_9BACL</name>
<feature type="domain" description="ABC transporter" evidence="9">
    <location>
        <begin position="4"/>
        <end position="242"/>
    </location>
</feature>
<proteinExistence type="inferred from homology"/>
<dbReference type="GO" id="GO:0005524">
    <property type="term" value="F:ATP binding"/>
    <property type="evidence" value="ECO:0007669"/>
    <property type="project" value="UniProtKB-KW"/>
</dbReference>
<evidence type="ECO:0000256" key="2">
    <source>
        <dbReference type="ARBA" id="ARBA00005417"/>
    </source>
</evidence>
<evidence type="ECO:0000256" key="1">
    <source>
        <dbReference type="ARBA" id="ARBA00004202"/>
    </source>
</evidence>
<dbReference type="InterPro" id="IPR003593">
    <property type="entry name" value="AAA+_ATPase"/>
</dbReference>
<dbReference type="Pfam" id="PF00005">
    <property type="entry name" value="ABC_tran"/>
    <property type="match status" value="2"/>
</dbReference>
<evidence type="ECO:0000259" key="9">
    <source>
        <dbReference type="PROSITE" id="PS50893"/>
    </source>
</evidence>
<organism evidence="10 11">
    <name type="scientific">Cohnella abietis</name>
    <dbReference type="NCBI Taxonomy" id="2507935"/>
    <lineage>
        <taxon>Bacteria</taxon>
        <taxon>Bacillati</taxon>
        <taxon>Bacillota</taxon>
        <taxon>Bacilli</taxon>
        <taxon>Bacillales</taxon>
        <taxon>Paenibacillaceae</taxon>
        <taxon>Cohnella</taxon>
    </lineage>
</organism>
<dbReference type="NCBIfam" id="NF010167">
    <property type="entry name" value="PRK13648.1"/>
    <property type="match status" value="2"/>
</dbReference>
<dbReference type="EMBL" id="AP019400">
    <property type="protein sequence ID" value="BBI35462.1"/>
    <property type="molecule type" value="Genomic_DNA"/>
</dbReference>
<dbReference type="InterPro" id="IPR017871">
    <property type="entry name" value="ABC_transporter-like_CS"/>
</dbReference>
<dbReference type="AlphaFoldDB" id="A0A3T1DBJ0"/>
<accession>A0A3T1DBJ0</accession>
<sequence>MEIYRIEDLVFTFPEKERETLSHINLTIKSGEFVTICGKSGCGKSTLLRQLKTILTPHGKSAGNIFFCGQPIADIDQRTQASEIGYVLQSPDNQIVTDKVWHELAFGLESLGYDQSSIRLRVAEMASFFGIQAWFHKKVTELSGGQKQLLNLASIMAMHPSVLILDEPTSQLDPIAATDFLETIKKINQELGTTIIMTEHRLEDVLPISDRLVVMDEGAIIADDSPDKVGQSLGRLNHPMFYSMPSPMQIHAGVDTDLPSPLTVKEGRQWLNAFLSQRKAAAATASPEVKISSDSSSRDSTSPIALKFKEVWFKYEKNGPDIIKDLSFEVREGQFYCIVGGNGTGKTSTLSLISGILQPYRGKVLIGGKNPAKMSSKELFTNNLGILPQNPQTLFVKKTVELDLYEMLSHTSLTKEEKAEKIEAIVKFAELEHLLSMHPYDLSGGEQQRAALAKVLLLEPRILLLDEPTKGLDGFFKKKLADFLKKLNADGVTIVMVSHDIEFCAMYGEVCAMFFDGSIITSNTTKKFFSGNSFYTTAANRMVRHIWSDGVTVEDVIERCRNSS</sequence>
<keyword evidence="3" id="KW-0813">Transport</keyword>
<dbReference type="InterPro" id="IPR027417">
    <property type="entry name" value="P-loop_NTPase"/>
</dbReference>
<protein>
    <recommendedName>
        <fullName evidence="9">ABC transporter domain-containing protein</fullName>
    </recommendedName>
</protein>
<dbReference type="SUPFAM" id="SSF52540">
    <property type="entry name" value="P-loop containing nucleoside triphosphate hydrolases"/>
    <property type="match status" value="2"/>
</dbReference>
<gene>
    <name evidence="10" type="ORF">KCTCHS21_48610</name>
</gene>
<dbReference type="PANTHER" id="PTHR43553">
    <property type="entry name" value="HEAVY METAL TRANSPORTER"/>
    <property type="match status" value="1"/>
</dbReference>
<evidence type="ECO:0000256" key="6">
    <source>
        <dbReference type="ARBA" id="ARBA00022840"/>
    </source>
</evidence>
<evidence type="ECO:0000256" key="8">
    <source>
        <dbReference type="ARBA" id="ARBA00023136"/>
    </source>
</evidence>
<dbReference type="KEGG" id="cohn:KCTCHS21_48610"/>
<dbReference type="OrthoDB" id="501320at2"/>
<dbReference type="Proteomes" id="UP000289856">
    <property type="component" value="Chromosome"/>
</dbReference>